<gene>
    <name evidence="1" type="ORF">ILYODFUR_002503</name>
</gene>
<name>A0ABV0T8C9_9TELE</name>
<reference evidence="1 2" key="1">
    <citation type="submission" date="2021-06" db="EMBL/GenBank/DDBJ databases">
        <authorList>
            <person name="Palmer J.M."/>
        </authorList>
    </citation>
    <scope>NUCLEOTIDE SEQUENCE [LARGE SCALE GENOMIC DNA]</scope>
    <source>
        <strain evidence="2">if_2019</strain>
        <tissue evidence="1">Muscle</tissue>
    </source>
</reference>
<evidence type="ECO:0000313" key="1">
    <source>
        <dbReference type="EMBL" id="MEQ2227842.1"/>
    </source>
</evidence>
<proteinExistence type="predicted"/>
<protein>
    <submittedName>
        <fullName evidence="1">Uncharacterized protein</fullName>
    </submittedName>
</protein>
<accession>A0ABV0T8C9</accession>
<comment type="caution">
    <text evidence="1">The sequence shown here is derived from an EMBL/GenBank/DDBJ whole genome shotgun (WGS) entry which is preliminary data.</text>
</comment>
<organism evidence="1 2">
    <name type="scientific">Ilyodon furcidens</name>
    <name type="common">goldbreast splitfin</name>
    <dbReference type="NCBI Taxonomy" id="33524"/>
    <lineage>
        <taxon>Eukaryota</taxon>
        <taxon>Metazoa</taxon>
        <taxon>Chordata</taxon>
        <taxon>Craniata</taxon>
        <taxon>Vertebrata</taxon>
        <taxon>Euteleostomi</taxon>
        <taxon>Actinopterygii</taxon>
        <taxon>Neopterygii</taxon>
        <taxon>Teleostei</taxon>
        <taxon>Neoteleostei</taxon>
        <taxon>Acanthomorphata</taxon>
        <taxon>Ovalentaria</taxon>
        <taxon>Atherinomorphae</taxon>
        <taxon>Cyprinodontiformes</taxon>
        <taxon>Goodeidae</taxon>
        <taxon>Ilyodon</taxon>
    </lineage>
</organism>
<dbReference type="EMBL" id="JAHRIQ010023289">
    <property type="protein sequence ID" value="MEQ2227842.1"/>
    <property type="molecule type" value="Genomic_DNA"/>
</dbReference>
<dbReference type="Proteomes" id="UP001482620">
    <property type="component" value="Unassembled WGS sequence"/>
</dbReference>
<sequence>MYSESPSLSLSLSHIYTHTYSLSLSIVGEVSVTGQLGEIRWEQRITCSIWPGSGAGARRKESTAMYRVVCQPGRAHGGSPISAFQQIHIFNPEALGVWNMSAREQVEEKV</sequence>
<keyword evidence="2" id="KW-1185">Reference proteome</keyword>
<evidence type="ECO:0000313" key="2">
    <source>
        <dbReference type="Proteomes" id="UP001482620"/>
    </source>
</evidence>